<feature type="transmembrane region" description="Helical" evidence="6">
    <location>
        <begin position="20"/>
        <end position="41"/>
    </location>
</feature>
<dbReference type="PANTHER" id="PTHR30213">
    <property type="entry name" value="INNER MEMBRANE PROTEIN YHJD"/>
    <property type="match status" value="1"/>
</dbReference>
<organism evidence="7 8">
    <name type="scientific">Chengkuizengella marina</name>
    <dbReference type="NCBI Taxonomy" id="2507566"/>
    <lineage>
        <taxon>Bacteria</taxon>
        <taxon>Bacillati</taxon>
        <taxon>Bacillota</taxon>
        <taxon>Bacilli</taxon>
        <taxon>Bacillales</taxon>
        <taxon>Paenibacillaceae</taxon>
        <taxon>Chengkuizengella</taxon>
    </lineage>
</organism>
<dbReference type="EMBL" id="SIJB01000023">
    <property type="protein sequence ID" value="NBI29338.1"/>
    <property type="molecule type" value="Genomic_DNA"/>
</dbReference>
<evidence type="ECO:0000256" key="4">
    <source>
        <dbReference type="ARBA" id="ARBA00022989"/>
    </source>
</evidence>
<proteinExistence type="predicted"/>
<reference evidence="7 8" key="1">
    <citation type="submission" date="2019-01" db="EMBL/GenBank/DDBJ databases">
        <title>Chengkuizengella sp. nov., isolated from deep-sea sediment of East Pacific Ocean.</title>
        <authorList>
            <person name="Yang J."/>
            <person name="Lai Q."/>
            <person name="Shao Z."/>
        </authorList>
    </citation>
    <scope>NUCLEOTIDE SEQUENCE [LARGE SCALE GENOMIC DNA]</scope>
    <source>
        <strain evidence="7 8">YPA3-1-1</strain>
    </source>
</reference>
<dbReference type="AlphaFoldDB" id="A0A6N9Q3G0"/>
<evidence type="ECO:0000256" key="6">
    <source>
        <dbReference type="SAM" id="Phobius"/>
    </source>
</evidence>
<feature type="transmembrane region" description="Helical" evidence="6">
    <location>
        <begin position="159"/>
        <end position="182"/>
    </location>
</feature>
<comment type="caution">
    <text evidence="7">The sequence shown here is derived from an EMBL/GenBank/DDBJ whole genome shotgun (WGS) entry which is preliminary data.</text>
</comment>
<evidence type="ECO:0000313" key="7">
    <source>
        <dbReference type="EMBL" id="NBI29338.1"/>
    </source>
</evidence>
<evidence type="ECO:0000256" key="3">
    <source>
        <dbReference type="ARBA" id="ARBA00022692"/>
    </source>
</evidence>
<feature type="transmembrane region" description="Helical" evidence="6">
    <location>
        <begin position="228"/>
        <end position="256"/>
    </location>
</feature>
<feature type="transmembrane region" description="Helical" evidence="6">
    <location>
        <begin position="77"/>
        <end position="97"/>
    </location>
</feature>
<accession>A0A6N9Q3G0</accession>
<evidence type="ECO:0000256" key="1">
    <source>
        <dbReference type="ARBA" id="ARBA00004651"/>
    </source>
</evidence>
<keyword evidence="5 6" id="KW-0472">Membrane</keyword>
<keyword evidence="8" id="KW-1185">Reference proteome</keyword>
<protein>
    <submittedName>
        <fullName evidence="7">YihY/virulence factor BrkB family protein</fullName>
    </submittedName>
</protein>
<keyword evidence="3 6" id="KW-0812">Transmembrane</keyword>
<keyword evidence="4 6" id="KW-1133">Transmembrane helix</keyword>
<name>A0A6N9Q3G0_9BACL</name>
<dbReference type="NCBIfam" id="TIGR00765">
    <property type="entry name" value="yihY_not_rbn"/>
    <property type="match status" value="1"/>
</dbReference>
<dbReference type="Pfam" id="PF03631">
    <property type="entry name" value="Virul_fac_BrkB"/>
    <property type="match status" value="1"/>
</dbReference>
<keyword evidence="2" id="KW-1003">Cell membrane</keyword>
<feature type="transmembrane region" description="Helical" evidence="6">
    <location>
        <begin position="118"/>
        <end position="139"/>
    </location>
</feature>
<dbReference type="GO" id="GO:0005886">
    <property type="term" value="C:plasma membrane"/>
    <property type="evidence" value="ECO:0007669"/>
    <property type="project" value="UniProtKB-SubCell"/>
</dbReference>
<dbReference type="PIRSF" id="PIRSF035875">
    <property type="entry name" value="RNase_BN"/>
    <property type="match status" value="1"/>
</dbReference>
<sequence length="285" mass="32612">MICRIQDDEVNAIAAQLTYYQILSFFPFLIFLITLLSYTTITSQDVLKEITELLPDNTDQTIINLIAETVSSRSETLLSLGVIATIWTASRGVMAIIRGINKAYDEAENRHYVVVRGISILYTLYLALVLLLLFIMLVFGEVIGRQVFSFFDLPQYFGIVWGWLKYLIPLFVIFFVFLFLYHSAPNRKLKYRQVLPGAIFTTIGLIVVSLVFSIYINNFGNFSKTYGSIGGVIGLLIWMYLINITIILGGEINAALTNLREGRRREHCKPFGYYLILPFKHKKEK</sequence>
<evidence type="ECO:0000313" key="8">
    <source>
        <dbReference type="Proteomes" id="UP000448943"/>
    </source>
</evidence>
<dbReference type="InterPro" id="IPR017039">
    <property type="entry name" value="Virul_fac_BrkB"/>
</dbReference>
<feature type="transmembrane region" description="Helical" evidence="6">
    <location>
        <begin position="194"/>
        <end position="216"/>
    </location>
</feature>
<gene>
    <name evidence="7" type="ORF">ERL59_10235</name>
</gene>
<dbReference type="OrthoDB" id="9775903at2"/>
<dbReference type="PANTHER" id="PTHR30213:SF0">
    <property type="entry name" value="UPF0761 MEMBRANE PROTEIN YIHY"/>
    <property type="match status" value="1"/>
</dbReference>
<evidence type="ECO:0000256" key="2">
    <source>
        <dbReference type="ARBA" id="ARBA00022475"/>
    </source>
</evidence>
<comment type="subcellular location">
    <subcellularLocation>
        <location evidence="1">Cell membrane</location>
        <topology evidence="1">Multi-pass membrane protein</topology>
    </subcellularLocation>
</comment>
<evidence type="ECO:0000256" key="5">
    <source>
        <dbReference type="ARBA" id="ARBA00023136"/>
    </source>
</evidence>
<dbReference type="Proteomes" id="UP000448943">
    <property type="component" value="Unassembled WGS sequence"/>
</dbReference>